<evidence type="ECO:0008006" key="7">
    <source>
        <dbReference type="Google" id="ProtNLM"/>
    </source>
</evidence>
<evidence type="ECO:0000313" key="6">
    <source>
        <dbReference type="Proteomes" id="UP000323000"/>
    </source>
</evidence>
<dbReference type="EMBL" id="VAHF01000004">
    <property type="protein sequence ID" value="TXG64906.1"/>
    <property type="molecule type" value="Genomic_DNA"/>
</dbReference>
<keyword evidence="2" id="KW-0862">Zinc</keyword>
<gene>
    <name evidence="5" type="ORF">EZV62_011900</name>
</gene>
<evidence type="ECO:0000256" key="1">
    <source>
        <dbReference type="ARBA" id="ARBA00022670"/>
    </source>
</evidence>
<dbReference type="InterPro" id="IPR036875">
    <property type="entry name" value="Znf_CCHC_sf"/>
</dbReference>
<dbReference type="InterPro" id="IPR012337">
    <property type="entry name" value="RNaseH-like_sf"/>
</dbReference>
<comment type="caution">
    <text evidence="5">The sequence shown here is derived from an EMBL/GenBank/DDBJ whole genome shotgun (WGS) entry which is preliminary data.</text>
</comment>
<dbReference type="GO" id="GO:0008270">
    <property type="term" value="F:zinc ion binding"/>
    <property type="evidence" value="ECO:0007669"/>
    <property type="project" value="UniProtKB-KW"/>
</dbReference>
<dbReference type="Pfam" id="PF25597">
    <property type="entry name" value="SH3_retrovirus"/>
    <property type="match status" value="1"/>
</dbReference>
<keyword evidence="1" id="KW-0378">Hydrolase</keyword>
<dbReference type="GO" id="GO:0015074">
    <property type="term" value="P:DNA integration"/>
    <property type="evidence" value="ECO:0007669"/>
    <property type="project" value="InterPro"/>
</dbReference>
<keyword evidence="2" id="KW-0863">Zinc-finger</keyword>
<dbReference type="InterPro" id="IPR057670">
    <property type="entry name" value="SH3_retrovirus"/>
</dbReference>
<dbReference type="SUPFAM" id="SSF57756">
    <property type="entry name" value="Retrovirus zinc finger-like domains"/>
    <property type="match status" value="1"/>
</dbReference>
<dbReference type="Gene3D" id="3.30.420.10">
    <property type="entry name" value="Ribonuclease H-like superfamily/Ribonuclease H"/>
    <property type="match status" value="1"/>
</dbReference>
<accession>A0A5C7I970</accession>
<dbReference type="PANTHER" id="PTHR42648">
    <property type="entry name" value="TRANSPOSASE, PUTATIVE-RELATED"/>
    <property type="match status" value="1"/>
</dbReference>
<keyword evidence="2" id="KW-0479">Metal-binding</keyword>
<dbReference type="Pfam" id="PF14223">
    <property type="entry name" value="Retrotran_gag_2"/>
    <property type="match status" value="1"/>
</dbReference>
<dbReference type="InterPro" id="IPR039537">
    <property type="entry name" value="Retrotran_Ty1/copia-like"/>
</dbReference>
<organism evidence="5 6">
    <name type="scientific">Acer yangbiense</name>
    <dbReference type="NCBI Taxonomy" id="1000413"/>
    <lineage>
        <taxon>Eukaryota</taxon>
        <taxon>Viridiplantae</taxon>
        <taxon>Streptophyta</taxon>
        <taxon>Embryophyta</taxon>
        <taxon>Tracheophyta</taxon>
        <taxon>Spermatophyta</taxon>
        <taxon>Magnoliopsida</taxon>
        <taxon>eudicotyledons</taxon>
        <taxon>Gunneridae</taxon>
        <taxon>Pentapetalae</taxon>
        <taxon>rosids</taxon>
        <taxon>malvids</taxon>
        <taxon>Sapindales</taxon>
        <taxon>Sapindaceae</taxon>
        <taxon>Hippocastanoideae</taxon>
        <taxon>Acereae</taxon>
        <taxon>Acer</taxon>
    </lineage>
</organism>
<dbReference type="PROSITE" id="PS50994">
    <property type="entry name" value="INTEGRASE"/>
    <property type="match status" value="1"/>
</dbReference>
<dbReference type="SUPFAM" id="SSF53098">
    <property type="entry name" value="Ribonuclease H-like"/>
    <property type="match status" value="1"/>
</dbReference>
<dbReference type="InterPro" id="IPR001878">
    <property type="entry name" value="Znf_CCHC"/>
</dbReference>
<proteinExistence type="predicted"/>
<evidence type="ECO:0000313" key="5">
    <source>
        <dbReference type="EMBL" id="TXG64906.1"/>
    </source>
</evidence>
<evidence type="ECO:0000259" key="3">
    <source>
        <dbReference type="PROSITE" id="PS50158"/>
    </source>
</evidence>
<keyword evidence="6" id="KW-1185">Reference proteome</keyword>
<dbReference type="AlphaFoldDB" id="A0A5C7I970"/>
<dbReference type="InterPro" id="IPR036397">
    <property type="entry name" value="RNaseH_sf"/>
</dbReference>
<dbReference type="GO" id="GO:0006508">
    <property type="term" value="P:proteolysis"/>
    <property type="evidence" value="ECO:0007669"/>
    <property type="project" value="UniProtKB-KW"/>
</dbReference>
<feature type="domain" description="Integrase catalytic" evidence="4">
    <location>
        <begin position="450"/>
        <end position="626"/>
    </location>
</feature>
<dbReference type="GO" id="GO:0008233">
    <property type="term" value="F:peptidase activity"/>
    <property type="evidence" value="ECO:0007669"/>
    <property type="project" value="UniProtKB-KW"/>
</dbReference>
<dbReference type="CDD" id="cd09272">
    <property type="entry name" value="RNase_HI_RT_Ty1"/>
    <property type="match status" value="1"/>
</dbReference>
<dbReference type="Pfam" id="PF22936">
    <property type="entry name" value="Pol_BBD"/>
    <property type="match status" value="1"/>
</dbReference>
<dbReference type="PROSITE" id="PS50158">
    <property type="entry name" value="ZF_CCHC"/>
    <property type="match status" value="1"/>
</dbReference>
<sequence length="926" mass="106140">MTSEGTAINGNFVQPAIPRFNGHYDHWSMLMENFLRSKEYWSLVETGYVEPEDDRTILETILQKDTSKQIWDSMKRKYEGNERVKRSILQALRKEFETLEMKSGEGVSDYFSRVMSVANKMRVHGEQMRDVTIVEKILRSLSDKFNYIVCSVEESKDIDRLSIDELQSSLVVHEQKFHRHNGEEQALKVTFEDRAEGRGRGRGFFRGRGRSRGHQSFNKALVECYKCHKLGHFQYECPSWDKEANYAELGEEEEMLLMSYVEMNEAKREDVWFLDSGCSNHMCGDKTFFCELNENFRQMVKLGNNSRMTVMGKGNVRLKVNGLTHVVTEVFFVPDLKNNLLSIGQLQEKGLAILIKHGLCRIYHPTKGLLIQTAMSANRMFILLAASQPSKPSCFHTATQDLSHLWHCRYGHLSHKGLRTLQFKKMVHGLPKLEASTTVCTDCMIGKQHRDPIPKRSTWRASQKLQLIHADICGPISPTSNSKKRYLICFIDDFSRKTWVYFLVEKSEALVTFKHFKKYVEKEMDACIKCLRTDRGGEFTSQDFNEFCKENGIKRQLTAAYTPQQNGVAERKNRTIMNLVRSMLSEKKIPKTFWPEAVNWTVYILNRSPTLVVKNITPEEAWSGIKPSVEHFPVFGCLAHVHVPDAKRTKLEDKSIACVLLGVSEESKAYRLYNPIAKKIITSRDVVFEENKSWDWDKSYEEQVVVVLEWGDNDEEAAVSDEIESEDGDIAEEVENVSPDTVDEGRIRMQPVWMNDYEIGEGLSEEENEANMAFDYAGDLEDRKSTSGYVFMLSSGAVSWSSKKQPVVTLSTTEAEFVAAASCACQVVWMRRILEKLGHTQGDSTTIFCDNSSTIKLSKNPVMHGRSKHIDVRFHFLRDLTKEGAVELIHCGTQDQVADVMTKPLKLDLFLKMRELLGVREVPDVN</sequence>
<dbReference type="Pfam" id="PF00665">
    <property type="entry name" value="rve"/>
    <property type="match status" value="1"/>
</dbReference>
<dbReference type="InterPro" id="IPR001584">
    <property type="entry name" value="Integrase_cat-core"/>
</dbReference>
<keyword evidence="1" id="KW-0645">Protease</keyword>
<dbReference type="InterPro" id="IPR025724">
    <property type="entry name" value="GAG-pre-integrase_dom"/>
</dbReference>
<dbReference type="OrthoDB" id="2013098at2759"/>
<dbReference type="GO" id="GO:0003676">
    <property type="term" value="F:nucleic acid binding"/>
    <property type="evidence" value="ECO:0007669"/>
    <property type="project" value="InterPro"/>
</dbReference>
<dbReference type="Pfam" id="PF13976">
    <property type="entry name" value="gag_pre-integrs"/>
    <property type="match status" value="1"/>
</dbReference>
<dbReference type="PANTHER" id="PTHR42648:SF18">
    <property type="entry name" value="RETROTRANSPOSON, UNCLASSIFIED-LIKE PROTEIN"/>
    <property type="match status" value="1"/>
</dbReference>
<dbReference type="Proteomes" id="UP000323000">
    <property type="component" value="Chromosome 4"/>
</dbReference>
<reference evidence="6" key="1">
    <citation type="journal article" date="2019" name="Gigascience">
        <title>De novo genome assembly of the endangered Acer yangbiense, a plant species with extremely small populations endemic to Yunnan Province, China.</title>
        <authorList>
            <person name="Yang J."/>
            <person name="Wariss H.M."/>
            <person name="Tao L."/>
            <person name="Zhang R."/>
            <person name="Yun Q."/>
            <person name="Hollingsworth P."/>
            <person name="Dao Z."/>
            <person name="Luo G."/>
            <person name="Guo H."/>
            <person name="Ma Y."/>
            <person name="Sun W."/>
        </authorList>
    </citation>
    <scope>NUCLEOTIDE SEQUENCE [LARGE SCALE GENOMIC DNA]</scope>
    <source>
        <strain evidence="6">cv. Malutang</strain>
    </source>
</reference>
<dbReference type="InterPro" id="IPR054722">
    <property type="entry name" value="PolX-like_BBD"/>
</dbReference>
<name>A0A5C7I970_9ROSI</name>
<feature type="domain" description="CCHC-type" evidence="3">
    <location>
        <begin position="224"/>
        <end position="239"/>
    </location>
</feature>
<evidence type="ECO:0000256" key="2">
    <source>
        <dbReference type="PROSITE-ProRule" id="PRU00047"/>
    </source>
</evidence>
<evidence type="ECO:0000259" key="4">
    <source>
        <dbReference type="PROSITE" id="PS50994"/>
    </source>
</evidence>
<protein>
    <recommendedName>
        <fullName evidence="7">Integrase catalytic domain-containing protein</fullName>
    </recommendedName>
</protein>
<dbReference type="SMART" id="SM00343">
    <property type="entry name" value="ZnF_C2HC"/>
    <property type="match status" value="1"/>
</dbReference>